<dbReference type="InterPro" id="IPR001806">
    <property type="entry name" value="Small_GTPase"/>
</dbReference>
<dbReference type="SUPFAM" id="SSF52540">
    <property type="entry name" value="P-loop containing nucleoside triphosphate hydrolases"/>
    <property type="match status" value="1"/>
</dbReference>
<dbReference type="PANTHER" id="PTHR47978">
    <property type="match status" value="1"/>
</dbReference>
<keyword evidence="7" id="KW-0472">Membrane</keyword>
<dbReference type="FunFam" id="3.40.50.300:FF:000550">
    <property type="entry name" value="ras-related protein Rab-21"/>
    <property type="match status" value="1"/>
</dbReference>
<dbReference type="PROSITE" id="PS51417">
    <property type="entry name" value="ARF"/>
    <property type="match status" value="1"/>
</dbReference>
<protein>
    <recommendedName>
        <fullName evidence="2">Ras-related protein Rab-21</fullName>
    </recommendedName>
</protein>
<dbReference type="PRINTS" id="PR00449">
    <property type="entry name" value="RASTRNSFRMNG"/>
</dbReference>
<keyword evidence="9" id="KW-0636">Prenylation</keyword>
<dbReference type="SMART" id="SM00175">
    <property type="entry name" value="RAB"/>
    <property type="match status" value="1"/>
</dbReference>
<comment type="subcellular location">
    <subcellularLocation>
        <location evidence="10">Endomembrane system</location>
        <topology evidence="10">Lipid-anchor</topology>
    </subcellularLocation>
</comment>
<evidence type="ECO:0000256" key="6">
    <source>
        <dbReference type="ARBA" id="ARBA00023134"/>
    </source>
</evidence>
<evidence type="ECO:0000256" key="3">
    <source>
        <dbReference type="ARBA" id="ARBA00022448"/>
    </source>
</evidence>
<dbReference type="Pfam" id="PF00071">
    <property type="entry name" value="Ras"/>
    <property type="match status" value="1"/>
</dbReference>
<comment type="caution">
    <text evidence="12">The sequence shown here is derived from an EMBL/GenBank/DDBJ whole genome shotgun (WGS) entry which is preliminary data.</text>
</comment>
<dbReference type="PROSITE" id="PS51421">
    <property type="entry name" value="RAS"/>
    <property type="match status" value="1"/>
</dbReference>
<dbReference type="InterPro" id="IPR005225">
    <property type="entry name" value="Small_GTP-bd"/>
</dbReference>
<feature type="compositionally biased region" description="Polar residues" evidence="11">
    <location>
        <begin position="183"/>
        <end position="195"/>
    </location>
</feature>
<keyword evidence="5" id="KW-0653">Protein transport</keyword>
<evidence type="ECO:0000256" key="8">
    <source>
        <dbReference type="ARBA" id="ARBA00023288"/>
    </source>
</evidence>
<dbReference type="InterPro" id="IPR041833">
    <property type="entry name" value="Rab21"/>
</dbReference>
<evidence type="ECO:0000256" key="1">
    <source>
        <dbReference type="ARBA" id="ARBA00006270"/>
    </source>
</evidence>
<evidence type="ECO:0000256" key="2">
    <source>
        <dbReference type="ARBA" id="ARBA00014900"/>
    </source>
</evidence>
<evidence type="ECO:0000256" key="7">
    <source>
        <dbReference type="ARBA" id="ARBA00023136"/>
    </source>
</evidence>
<feature type="region of interest" description="Disordered" evidence="11">
    <location>
        <begin position="183"/>
        <end position="217"/>
    </location>
</feature>
<reference evidence="12 13" key="1">
    <citation type="journal article" date="2024" name="Insects">
        <title>An Improved Chromosome-Level Genome Assembly of the Firefly Pyrocoelia pectoralis.</title>
        <authorList>
            <person name="Fu X."/>
            <person name="Meyer-Rochow V.B."/>
            <person name="Ballantyne L."/>
            <person name="Zhu X."/>
        </authorList>
    </citation>
    <scope>NUCLEOTIDE SEQUENCE [LARGE SCALE GENOMIC DNA]</scope>
    <source>
        <strain evidence="12">XCY_ONT2</strain>
    </source>
</reference>
<dbReference type="GO" id="GO:0032482">
    <property type="term" value="P:Rab protein signal transduction"/>
    <property type="evidence" value="ECO:0007669"/>
    <property type="project" value="InterPro"/>
</dbReference>
<gene>
    <name evidence="12" type="ORF">RI129_008596</name>
</gene>
<dbReference type="SMART" id="SM00174">
    <property type="entry name" value="RHO"/>
    <property type="match status" value="1"/>
</dbReference>
<dbReference type="AlphaFoldDB" id="A0AAN7VA56"/>
<dbReference type="Proteomes" id="UP001329430">
    <property type="component" value="Chromosome 6"/>
</dbReference>
<proteinExistence type="inferred from homology"/>
<evidence type="ECO:0000313" key="13">
    <source>
        <dbReference type="Proteomes" id="UP001329430"/>
    </source>
</evidence>
<dbReference type="PROSITE" id="PS51419">
    <property type="entry name" value="RAB"/>
    <property type="match status" value="1"/>
</dbReference>
<dbReference type="Gene3D" id="3.40.50.300">
    <property type="entry name" value="P-loop containing nucleotide triphosphate hydrolases"/>
    <property type="match status" value="1"/>
</dbReference>
<evidence type="ECO:0000256" key="4">
    <source>
        <dbReference type="ARBA" id="ARBA00022741"/>
    </source>
</evidence>
<dbReference type="GO" id="GO:0015031">
    <property type="term" value="P:protein transport"/>
    <property type="evidence" value="ECO:0007669"/>
    <property type="project" value="UniProtKB-KW"/>
</dbReference>
<dbReference type="GO" id="GO:0003924">
    <property type="term" value="F:GTPase activity"/>
    <property type="evidence" value="ECO:0007669"/>
    <property type="project" value="InterPro"/>
</dbReference>
<dbReference type="GO" id="GO:0012505">
    <property type="term" value="C:endomembrane system"/>
    <property type="evidence" value="ECO:0007669"/>
    <property type="project" value="UniProtKB-SubCell"/>
</dbReference>
<keyword evidence="6" id="KW-0342">GTP-binding</keyword>
<dbReference type="CDD" id="cd04123">
    <property type="entry name" value="Rab21"/>
    <property type="match status" value="1"/>
</dbReference>
<evidence type="ECO:0000256" key="11">
    <source>
        <dbReference type="SAM" id="MobiDB-lite"/>
    </source>
</evidence>
<name>A0AAN7VA56_9COLE</name>
<dbReference type="InterPro" id="IPR027417">
    <property type="entry name" value="P-loop_NTPase"/>
</dbReference>
<evidence type="ECO:0000256" key="5">
    <source>
        <dbReference type="ARBA" id="ARBA00022927"/>
    </source>
</evidence>
<accession>A0AAN7VA56</accession>
<keyword evidence="3" id="KW-0813">Transport</keyword>
<dbReference type="GO" id="GO:0005525">
    <property type="term" value="F:GTP binding"/>
    <property type="evidence" value="ECO:0007669"/>
    <property type="project" value="UniProtKB-KW"/>
</dbReference>
<keyword evidence="4" id="KW-0547">Nucleotide-binding</keyword>
<dbReference type="NCBIfam" id="TIGR00231">
    <property type="entry name" value="small_GTP"/>
    <property type="match status" value="1"/>
</dbReference>
<keyword evidence="13" id="KW-1185">Reference proteome</keyword>
<evidence type="ECO:0000256" key="10">
    <source>
        <dbReference type="ARBA" id="ARBA00037868"/>
    </source>
</evidence>
<sequence length="217" mass="24434">MANVSSNTNSYSFKVVLLGEGCVGKTSLLLRYVEDKFNTRHISTNQASFLSKKLNIEGKRVNLSIWDTAGQERFHALGPIYYRSSNGAVLVYDITDVDSFQRIKSWVKELRKMLGTDVCLVIVGNKTDLEKDRNVSIEEAEEYASKVGATHFQTSAKQNTGIEEMFLSLTQKMLDRVCEQEQQNNTLNRQNSQRRNVLVVEDDEAPPPPTKQCCGSS</sequence>
<evidence type="ECO:0000256" key="9">
    <source>
        <dbReference type="ARBA" id="ARBA00023289"/>
    </source>
</evidence>
<dbReference type="SMART" id="SM00176">
    <property type="entry name" value="RAN"/>
    <property type="match status" value="1"/>
</dbReference>
<dbReference type="EMBL" id="JAVRBK010000006">
    <property type="protein sequence ID" value="KAK5642429.1"/>
    <property type="molecule type" value="Genomic_DNA"/>
</dbReference>
<dbReference type="SMART" id="SM00173">
    <property type="entry name" value="RAS"/>
    <property type="match status" value="1"/>
</dbReference>
<organism evidence="12 13">
    <name type="scientific">Pyrocoelia pectoralis</name>
    <dbReference type="NCBI Taxonomy" id="417401"/>
    <lineage>
        <taxon>Eukaryota</taxon>
        <taxon>Metazoa</taxon>
        <taxon>Ecdysozoa</taxon>
        <taxon>Arthropoda</taxon>
        <taxon>Hexapoda</taxon>
        <taxon>Insecta</taxon>
        <taxon>Pterygota</taxon>
        <taxon>Neoptera</taxon>
        <taxon>Endopterygota</taxon>
        <taxon>Coleoptera</taxon>
        <taxon>Polyphaga</taxon>
        <taxon>Elateriformia</taxon>
        <taxon>Elateroidea</taxon>
        <taxon>Lampyridae</taxon>
        <taxon>Lampyrinae</taxon>
        <taxon>Pyrocoelia</taxon>
    </lineage>
</organism>
<dbReference type="PROSITE" id="PS51420">
    <property type="entry name" value="RHO"/>
    <property type="match status" value="1"/>
</dbReference>
<keyword evidence="8" id="KW-0449">Lipoprotein</keyword>
<evidence type="ECO:0000313" key="12">
    <source>
        <dbReference type="EMBL" id="KAK5642429.1"/>
    </source>
</evidence>
<comment type="similarity">
    <text evidence="1">Belongs to the small GTPase superfamily. Rab family.</text>
</comment>